<keyword evidence="1" id="KW-0472">Membrane</keyword>
<protein>
    <submittedName>
        <fullName evidence="4">Transmembrane protein</fullName>
    </submittedName>
</protein>
<dbReference type="WBParaSite" id="BPAG_0000130601-mRNA-1">
    <property type="protein sequence ID" value="BPAG_0000130601-mRNA-1"/>
    <property type="gene ID" value="BPAG_0000130601"/>
</dbReference>
<keyword evidence="1" id="KW-0812">Transmembrane</keyword>
<keyword evidence="1" id="KW-1133">Transmembrane helix</keyword>
<accession>A0A0N4SZS2</accession>
<evidence type="ECO:0000313" key="4">
    <source>
        <dbReference type="WBParaSite" id="BPAG_0000130601-mRNA-1"/>
    </source>
</evidence>
<dbReference type="Proteomes" id="UP000278627">
    <property type="component" value="Unassembled WGS sequence"/>
</dbReference>
<feature type="transmembrane region" description="Helical" evidence="1">
    <location>
        <begin position="75"/>
        <end position="98"/>
    </location>
</feature>
<name>A0A0N4SZS2_BRUPA</name>
<organism evidence="4">
    <name type="scientific">Brugia pahangi</name>
    <name type="common">Filarial nematode worm</name>
    <dbReference type="NCBI Taxonomy" id="6280"/>
    <lineage>
        <taxon>Eukaryota</taxon>
        <taxon>Metazoa</taxon>
        <taxon>Ecdysozoa</taxon>
        <taxon>Nematoda</taxon>
        <taxon>Chromadorea</taxon>
        <taxon>Rhabditida</taxon>
        <taxon>Spirurina</taxon>
        <taxon>Spiruromorpha</taxon>
        <taxon>Filarioidea</taxon>
        <taxon>Onchocercidae</taxon>
        <taxon>Brugia</taxon>
    </lineage>
</organism>
<keyword evidence="3" id="KW-1185">Reference proteome</keyword>
<dbReference type="AlphaFoldDB" id="A0A0N4SZS2"/>
<proteinExistence type="predicted"/>
<gene>
    <name evidence="2" type="ORF">BPAG_LOCUS1307</name>
</gene>
<feature type="transmembrane region" description="Helical" evidence="1">
    <location>
        <begin position="183"/>
        <end position="204"/>
    </location>
</feature>
<dbReference type="EMBL" id="UZAD01000094">
    <property type="protein sequence ID" value="VDN82493.1"/>
    <property type="molecule type" value="Genomic_DNA"/>
</dbReference>
<reference evidence="2 3" key="2">
    <citation type="submission" date="2018-11" db="EMBL/GenBank/DDBJ databases">
        <authorList>
            <consortium name="Pathogen Informatics"/>
        </authorList>
    </citation>
    <scope>NUCLEOTIDE SEQUENCE [LARGE SCALE GENOMIC DNA]</scope>
</reference>
<evidence type="ECO:0000313" key="3">
    <source>
        <dbReference type="Proteomes" id="UP000278627"/>
    </source>
</evidence>
<sequence length="213" mass="23858">MKLSSHLFCLSVGCSPCLSVVISIIITLCLSSTLCFQDVKNEKLSEDQNDHWLLLSGIGQSDCKGDENEWIKPTVIGYLVGQLIGAIFGIALCVASIYHCILKNLKFLSDLNQDSTVVFVQFSQSINIRNVVRWCQRLSNHELHLLNSSQGLVKDDWIIEDEDENCDVVEEAPWSRYFFRGMIVGFLIGLGGGVLLGFLCWQVQVHKKTTICN</sequence>
<evidence type="ECO:0000313" key="2">
    <source>
        <dbReference type="EMBL" id="VDN82493.1"/>
    </source>
</evidence>
<reference evidence="4" key="1">
    <citation type="submission" date="2017-02" db="UniProtKB">
        <authorList>
            <consortium name="WormBaseParasite"/>
        </authorList>
    </citation>
    <scope>IDENTIFICATION</scope>
</reference>
<evidence type="ECO:0000256" key="1">
    <source>
        <dbReference type="SAM" id="Phobius"/>
    </source>
</evidence>